<name>A0A4Y2FUF5_ARAVE</name>
<dbReference type="AlphaFoldDB" id="A0A4Y2FUF5"/>
<sequence>MIAPKAQFHSKKKSFKSVGAHRWGQTGPGKEHDLRQVRISTLGSAKDAPATRNWSSHTVGIKMFYNGVVQKFGIRESPSSSHHGPKPRGPFQQSFKVASKREVNIRR</sequence>
<gene>
    <name evidence="2" type="ORF">AVEN_218163_1</name>
</gene>
<keyword evidence="3" id="KW-1185">Reference proteome</keyword>
<protein>
    <submittedName>
        <fullName evidence="2">Uncharacterized protein</fullName>
    </submittedName>
</protein>
<accession>A0A4Y2FUF5</accession>
<dbReference type="EMBL" id="BGPR01001052">
    <property type="protein sequence ID" value="GBM44018.1"/>
    <property type="molecule type" value="Genomic_DNA"/>
</dbReference>
<comment type="caution">
    <text evidence="2">The sequence shown here is derived from an EMBL/GenBank/DDBJ whole genome shotgun (WGS) entry which is preliminary data.</text>
</comment>
<organism evidence="2 3">
    <name type="scientific">Araneus ventricosus</name>
    <name type="common">Orbweaver spider</name>
    <name type="synonym">Epeira ventricosa</name>
    <dbReference type="NCBI Taxonomy" id="182803"/>
    <lineage>
        <taxon>Eukaryota</taxon>
        <taxon>Metazoa</taxon>
        <taxon>Ecdysozoa</taxon>
        <taxon>Arthropoda</taxon>
        <taxon>Chelicerata</taxon>
        <taxon>Arachnida</taxon>
        <taxon>Araneae</taxon>
        <taxon>Araneomorphae</taxon>
        <taxon>Entelegynae</taxon>
        <taxon>Araneoidea</taxon>
        <taxon>Araneidae</taxon>
        <taxon>Araneus</taxon>
    </lineage>
</organism>
<evidence type="ECO:0000313" key="2">
    <source>
        <dbReference type="EMBL" id="GBM44018.1"/>
    </source>
</evidence>
<feature type="region of interest" description="Disordered" evidence="1">
    <location>
        <begin position="75"/>
        <end position="107"/>
    </location>
</feature>
<dbReference type="Proteomes" id="UP000499080">
    <property type="component" value="Unassembled WGS sequence"/>
</dbReference>
<proteinExistence type="predicted"/>
<reference evidence="2 3" key="1">
    <citation type="journal article" date="2019" name="Sci. Rep.">
        <title>Orb-weaving spider Araneus ventricosus genome elucidates the spidroin gene catalogue.</title>
        <authorList>
            <person name="Kono N."/>
            <person name="Nakamura H."/>
            <person name="Ohtoshi R."/>
            <person name="Moran D.A.P."/>
            <person name="Shinohara A."/>
            <person name="Yoshida Y."/>
            <person name="Fujiwara M."/>
            <person name="Mori M."/>
            <person name="Tomita M."/>
            <person name="Arakawa K."/>
        </authorList>
    </citation>
    <scope>NUCLEOTIDE SEQUENCE [LARGE SCALE GENOMIC DNA]</scope>
</reference>
<evidence type="ECO:0000313" key="3">
    <source>
        <dbReference type="Proteomes" id="UP000499080"/>
    </source>
</evidence>
<evidence type="ECO:0000256" key="1">
    <source>
        <dbReference type="SAM" id="MobiDB-lite"/>
    </source>
</evidence>
<feature type="region of interest" description="Disordered" evidence="1">
    <location>
        <begin position="1"/>
        <end position="35"/>
    </location>
</feature>